<dbReference type="SMART" id="SM00174">
    <property type="entry name" value="RHO"/>
    <property type="match status" value="1"/>
</dbReference>
<dbReference type="InterPro" id="IPR050227">
    <property type="entry name" value="Rab"/>
</dbReference>
<dbReference type="PROSITE" id="PS51419">
    <property type="entry name" value="RAB"/>
    <property type="match status" value="1"/>
</dbReference>
<comment type="caution">
    <text evidence="3">The sequence shown here is derived from an EMBL/GenBank/DDBJ whole genome shotgun (WGS) entry which is preliminary data.</text>
</comment>
<name>A0AAN8J572_PATCE</name>
<dbReference type="PRINTS" id="PR00449">
    <property type="entry name" value="RASTRNSFRMNG"/>
</dbReference>
<protein>
    <submittedName>
        <fullName evidence="3">Uncharacterized protein</fullName>
    </submittedName>
</protein>
<dbReference type="PANTHER" id="PTHR47977">
    <property type="entry name" value="RAS-RELATED PROTEIN RAB"/>
    <property type="match status" value="1"/>
</dbReference>
<dbReference type="EMBL" id="JAZGQO010000014">
    <property type="protein sequence ID" value="KAK6170004.1"/>
    <property type="molecule type" value="Genomic_DNA"/>
</dbReference>
<evidence type="ECO:0000256" key="1">
    <source>
        <dbReference type="ARBA" id="ARBA00022741"/>
    </source>
</evidence>
<keyword evidence="1" id="KW-0547">Nucleotide-binding</keyword>
<accession>A0AAN8J572</accession>
<dbReference type="SUPFAM" id="SSF52540">
    <property type="entry name" value="P-loop containing nucleoside triphosphate hydrolases"/>
    <property type="match status" value="1"/>
</dbReference>
<evidence type="ECO:0000313" key="4">
    <source>
        <dbReference type="Proteomes" id="UP001347796"/>
    </source>
</evidence>
<dbReference type="Proteomes" id="UP001347796">
    <property type="component" value="Unassembled WGS sequence"/>
</dbReference>
<dbReference type="PROSITE" id="PS51421">
    <property type="entry name" value="RAS"/>
    <property type="match status" value="1"/>
</dbReference>
<dbReference type="SMART" id="SM00173">
    <property type="entry name" value="RAS"/>
    <property type="match status" value="1"/>
</dbReference>
<dbReference type="GO" id="GO:0005525">
    <property type="term" value="F:GTP binding"/>
    <property type="evidence" value="ECO:0007669"/>
    <property type="project" value="UniProtKB-KW"/>
</dbReference>
<keyword evidence="2" id="KW-0342">GTP-binding</keyword>
<dbReference type="AlphaFoldDB" id="A0AAN8J572"/>
<dbReference type="Gene3D" id="3.40.50.300">
    <property type="entry name" value="P-loop containing nucleotide triphosphate hydrolases"/>
    <property type="match status" value="1"/>
</dbReference>
<evidence type="ECO:0000313" key="3">
    <source>
        <dbReference type="EMBL" id="KAK6170004.1"/>
    </source>
</evidence>
<keyword evidence="4" id="KW-1185">Reference proteome</keyword>
<sequence>MGHAASSKKEKNPKSNRAEQLPGLKVVILGDSGVGKSSILVRYVHNQFTPMYIPTTKVSIENIVKKLNIPDHALVSLTFWDLPGKEDIQLYRSYFTDVDAAIVVVDLSDPESLNMALVWKQILMNNMTVTTVLDNTPGVKRHEDIYKKEPAPNKYTIPILLLGTKFDLVEKMTQNSEGNKDSVQTSDNKLPCIKELEEYGARYNFTGSMAVSAREGDGSVHQAIQIFIRHIIEKKYRPRKQEENNNDKLGSASAVEKIFEISGVENIDKEFLKAEKCIRRIQSLSKYSDQSLKKFFVKCSQSNLTNSEDISLENCVVALKKYFCSPDTQLEMHEEDRFCTINLKAEKENIKMASCYEKIFKTFNLEYSASVKAILSEFPDFISTLSNIDNRIEVLCQDNSCQQNLLNDKPLDYLQASLIIETNRAKIKFTQNQATDKIKSAETSLNKIKTSLLW</sequence>
<evidence type="ECO:0000256" key="2">
    <source>
        <dbReference type="ARBA" id="ARBA00023134"/>
    </source>
</evidence>
<dbReference type="InterPro" id="IPR027417">
    <property type="entry name" value="P-loop_NTPase"/>
</dbReference>
<organism evidence="3 4">
    <name type="scientific">Patella caerulea</name>
    <name type="common">Rayed Mediterranean limpet</name>
    <dbReference type="NCBI Taxonomy" id="87958"/>
    <lineage>
        <taxon>Eukaryota</taxon>
        <taxon>Metazoa</taxon>
        <taxon>Spiralia</taxon>
        <taxon>Lophotrochozoa</taxon>
        <taxon>Mollusca</taxon>
        <taxon>Gastropoda</taxon>
        <taxon>Patellogastropoda</taxon>
        <taxon>Patelloidea</taxon>
        <taxon>Patellidae</taxon>
        <taxon>Patella</taxon>
    </lineage>
</organism>
<reference evidence="3 4" key="1">
    <citation type="submission" date="2024-01" db="EMBL/GenBank/DDBJ databases">
        <title>The genome of the rayed Mediterranean limpet Patella caerulea (Linnaeus, 1758).</title>
        <authorList>
            <person name="Anh-Thu Weber A."/>
            <person name="Halstead-Nussloch G."/>
        </authorList>
    </citation>
    <scope>NUCLEOTIDE SEQUENCE [LARGE SCALE GENOMIC DNA]</scope>
    <source>
        <strain evidence="3">AATW-2023a</strain>
        <tissue evidence="3">Whole specimen</tissue>
    </source>
</reference>
<dbReference type="InterPro" id="IPR001806">
    <property type="entry name" value="Small_GTPase"/>
</dbReference>
<dbReference type="Pfam" id="PF00071">
    <property type="entry name" value="Ras"/>
    <property type="match status" value="1"/>
</dbReference>
<dbReference type="GO" id="GO:0003924">
    <property type="term" value="F:GTPase activity"/>
    <property type="evidence" value="ECO:0007669"/>
    <property type="project" value="InterPro"/>
</dbReference>
<dbReference type="SMART" id="SM00175">
    <property type="entry name" value="RAB"/>
    <property type="match status" value="1"/>
</dbReference>
<gene>
    <name evidence="3" type="ORF">SNE40_018501</name>
</gene>
<proteinExistence type="predicted"/>